<gene>
    <name evidence="1" type="ORF">L2E82_18234</name>
</gene>
<comment type="caution">
    <text evidence="1">The sequence shown here is derived from an EMBL/GenBank/DDBJ whole genome shotgun (WGS) entry which is preliminary data.</text>
</comment>
<sequence length="141" mass="16072">MAKPRRSWFGVVRRKFFRSSPRPCETIIVLHTNNTTFSQEQTPPPPPPPPPPPSTTTTIEDNVCYTPLIKEMAAATKIQACFRRHLARRAYKALRSLVKLQAVVRGAYVRRQSRIALECMHALARLQVVVRARQLQLLTSI</sequence>
<name>A0ACB9F8X5_CICIN</name>
<dbReference type="Proteomes" id="UP001055811">
    <property type="component" value="Linkage Group LG03"/>
</dbReference>
<protein>
    <submittedName>
        <fullName evidence="1">Uncharacterized protein</fullName>
    </submittedName>
</protein>
<accession>A0ACB9F8X5</accession>
<evidence type="ECO:0000313" key="1">
    <source>
        <dbReference type="EMBL" id="KAI3767813.1"/>
    </source>
</evidence>
<evidence type="ECO:0000313" key="2">
    <source>
        <dbReference type="Proteomes" id="UP001055811"/>
    </source>
</evidence>
<reference evidence="1 2" key="2">
    <citation type="journal article" date="2022" name="Mol. Ecol. Resour.">
        <title>The genomes of chicory, endive, great burdock and yacon provide insights into Asteraceae paleo-polyploidization history and plant inulin production.</title>
        <authorList>
            <person name="Fan W."/>
            <person name="Wang S."/>
            <person name="Wang H."/>
            <person name="Wang A."/>
            <person name="Jiang F."/>
            <person name="Liu H."/>
            <person name="Zhao H."/>
            <person name="Xu D."/>
            <person name="Zhang Y."/>
        </authorList>
    </citation>
    <scope>NUCLEOTIDE SEQUENCE [LARGE SCALE GENOMIC DNA]</scope>
    <source>
        <strain evidence="2">cv. Punajuju</strain>
        <tissue evidence="1">Leaves</tissue>
    </source>
</reference>
<organism evidence="1 2">
    <name type="scientific">Cichorium intybus</name>
    <name type="common">Chicory</name>
    <dbReference type="NCBI Taxonomy" id="13427"/>
    <lineage>
        <taxon>Eukaryota</taxon>
        <taxon>Viridiplantae</taxon>
        <taxon>Streptophyta</taxon>
        <taxon>Embryophyta</taxon>
        <taxon>Tracheophyta</taxon>
        <taxon>Spermatophyta</taxon>
        <taxon>Magnoliopsida</taxon>
        <taxon>eudicotyledons</taxon>
        <taxon>Gunneridae</taxon>
        <taxon>Pentapetalae</taxon>
        <taxon>asterids</taxon>
        <taxon>campanulids</taxon>
        <taxon>Asterales</taxon>
        <taxon>Asteraceae</taxon>
        <taxon>Cichorioideae</taxon>
        <taxon>Cichorieae</taxon>
        <taxon>Cichoriinae</taxon>
        <taxon>Cichorium</taxon>
    </lineage>
</organism>
<dbReference type="EMBL" id="CM042011">
    <property type="protein sequence ID" value="KAI3767813.1"/>
    <property type="molecule type" value="Genomic_DNA"/>
</dbReference>
<reference evidence="2" key="1">
    <citation type="journal article" date="2022" name="Mol. Ecol. Resour.">
        <title>The genomes of chicory, endive, great burdock and yacon provide insights into Asteraceae palaeo-polyploidization history and plant inulin production.</title>
        <authorList>
            <person name="Fan W."/>
            <person name="Wang S."/>
            <person name="Wang H."/>
            <person name="Wang A."/>
            <person name="Jiang F."/>
            <person name="Liu H."/>
            <person name="Zhao H."/>
            <person name="Xu D."/>
            <person name="Zhang Y."/>
        </authorList>
    </citation>
    <scope>NUCLEOTIDE SEQUENCE [LARGE SCALE GENOMIC DNA]</scope>
    <source>
        <strain evidence="2">cv. Punajuju</strain>
    </source>
</reference>
<proteinExistence type="predicted"/>
<keyword evidence="2" id="KW-1185">Reference proteome</keyword>